<evidence type="ECO:0000313" key="3">
    <source>
        <dbReference type="Proteomes" id="UP000659767"/>
    </source>
</evidence>
<reference evidence="3" key="1">
    <citation type="journal article" date="2019" name="Int. J. Syst. Evol. Microbiol.">
        <title>The Global Catalogue of Microorganisms (GCM) 10K type strain sequencing project: providing services to taxonomists for standard genome sequencing and annotation.</title>
        <authorList>
            <consortium name="The Broad Institute Genomics Platform"/>
            <consortium name="The Broad Institute Genome Sequencing Center for Infectious Disease"/>
            <person name="Wu L."/>
            <person name="Ma J."/>
        </authorList>
    </citation>
    <scope>NUCLEOTIDE SEQUENCE [LARGE SCALE GENOMIC DNA]</scope>
    <source>
        <strain evidence="3">JCM 4350</strain>
    </source>
</reference>
<gene>
    <name evidence="2" type="ORF">GCM10010253_45530</name>
</gene>
<dbReference type="CDD" id="cd21631">
    <property type="entry name" value="RHH_CopG_NikR-like"/>
    <property type="match status" value="1"/>
</dbReference>
<protein>
    <recommendedName>
        <fullName evidence="1">Ribbon-helix-helix protein CopG domain-containing protein</fullName>
    </recommendedName>
</protein>
<proteinExistence type="predicted"/>
<dbReference type="InterPro" id="IPR002145">
    <property type="entry name" value="CopG"/>
</dbReference>
<comment type="caution">
    <text evidence="2">The sequence shown here is derived from an EMBL/GenBank/DDBJ whole genome shotgun (WGS) entry which is preliminary data.</text>
</comment>
<dbReference type="Pfam" id="PF01402">
    <property type="entry name" value="RHH_1"/>
    <property type="match status" value="1"/>
</dbReference>
<sequence length="98" mass="10874">MVQVLYHARMALKRTNVYADDEDLALIKEAAGRLGVSEAELIREGIHRIALARRVWDEPFVSDEETFDLGGPITRDNVRGAVSEAFGGREPRGRGHAT</sequence>
<evidence type="ECO:0000259" key="1">
    <source>
        <dbReference type="Pfam" id="PF01402"/>
    </source>
</evidence>
<name>A0ABQ2TG45_STRBA</name>
<keyword evidence="3" id="KW-1185">Reference proteome</keyword>
<evidence type="ECO:0000313" key="2">
    <source>
        <dbReference type="EMBL" id="GGS65548.1"/>
    </source>
</evidence>
<accession>A0ABQ2TG45</accession>
<feature type="domain" description="Ribbon-helix-helix protein CopG" evidence="1">
    <location>
        <begin position="13"/>
        <end position="45"/>
    </location>
</feature>
<dbReference type="Proteomes" id="UP000659767">
    <property type="component" value="Unassembled WGS sequence"/>
</dbReference>
<dbReference type="EMBL" id="BMSZ01000013">
    <property type="protein sequence ID" value="GGS65548.1"/>
    <property type="molecule type" value="Genomic_DNA"/>
</dbReference>
<organism evidence="2 3">
    <name type="scientific">Streptomyces badius</name>
    <dbReference type="NCBI Taxonomy" id="1941"/>
    <lineage>
        <taxon>Bacteria</taxon>
        <taxon>Bacillati</taxon>
        <taxon>Actinomycetota</taxon>
        <taxon>Actinomycetes</taxon>
        <taxon>Kitasatosporales</taxon>
        <taxon>Streptomycetaceae</taxon>
        <taxon>Streptomyces</taxon>
    </lineage>
</organism>